<reference evidence="2" key="1">
    <citation type="submission" date="2007-12" db="EMBL/GenBank/DDBJ databases">
        <title>Annotation of Entamoeba dispar SAW760.</title>
        <authorList>
            <person name="Lorenzi H."/>
            <person name="Inman J."/>
            <person name="Schobel S."/>
            <person name="Amedeo P."/>
            <person name="Caler E."/>
        </authorList>
    </citation>
    <scope>NUCLEOTIDE SEQUENCE [LARGE SCALE GENOMIC DNA]</scope>
    <source>
        <strain evidence="2">ATCC PRA-260 / SAW760</strain>
    </source>
</reference>
<evidence type="ECO:0000313" key="2">
    <source>
        <dbReference type="Proteomes" id="UP000008076"/>
    </source>
</evidence>
<dbReference type="OrthoDB" id="25438at2759"/>
<dbReference type="OMA" id="VIVVWER"/>
<dbReference type="SUPFAM" id="SSF52540">
    <property type="entry name" value="P-loop containing nucleoside triphosphate hydrolases"/>
    <property type="match status" value="1"/>
</dbReference>
<dbReference type="PANTHER" id="PTHR10513">
    <property type="entry name" value="DEOXYNUCLEOSIDE KINASE"/>
    <property type="match status" value="1"/>
</dbReference>
<evidence type="ECO:0000313" key="1">
    <source>
        <dbReference type="EMBL" id="EDR22542.1"/>
    </source>
</evidence>
<dbReference type="GeneID" id="5886203"/>
<dbReference type="Proteomes" id="UP000008076">
    <property type="component" value="Unassembled WGS sequence"/>
</dbReference>
<gene>
    <name evidence="1" type="ORF">EDI_088270</name>
</gene>
<keyword evidence="2" id="KW-1185">Reference proteome</keyword>
<protein>
    <submittedName>
        <fullName evidence="1">Uncharacterized protein</fullName>
    </submittedName>
</protein>
<dbReference type="PANTHER" id="PTHR10513:SF35">
    <property type="entry name" value="DEOXYADENOSINE KINASE"/>
    <property type="match status" value="1"/>
</dbReference>
<dbReference type="GO" id="GO:0005739">
    <property type="term" value="C:mitochondrion"/>
    <property type="evidence" value="ECO:0007669"/>
    <property type="project" value="TreeGrafter"/>
</dbReference>
<dbReference type="InterPro" id="IPR050566">
    <property type="entry name" value="Deoxyribonucleoside_kinase"/>
</dbReference>
<dbReference type="RefSeq" id="XP_001741013.1">
    <property type="nucleotide sequence ID" value="XM_001740961.1"/>
</dbReference>
<name>B0ESF6_ENTDS</name>
<accession>B0ESF6</accession>
<dbReference type="Gene3D" id="3.40.50.300">
    <property type="entry name" value="P-loop containing nucleotide triphosphate hydrolases"/>
    <property type="match status" value="1"/>
</dbReference>
<proteinExistence type="predicted"/>
<organism evidence="2">
    <name type="scientific">Entamoeba dispar (strain ATCC PRA-260 / SAW760)</name>
    <dbReference type="NCBI Taxonomy" id="370354"/>
    <lineage>
        <taxon>Eukaryota</taxon>
        <taxon>Amoebozoa</taxon>
        <taxon>Evosea</taxon>
        <taxon>Archamoebae</taxon>
        <taxon>Mastigamoebida</taxon>
        <taxon>Entamoebidae</taxon>
        <taxon>Entamoeba</taxon>
    </lineage>
</organism>
<dbReference type="InterPro" id="IPR027417">
    <property type="entry name" value="P-loop_NTPase"/>
</dbReference>
<dbReference type="KEGG" id="edi:EDI_088270"/>
<dbReference type="eggNOG" id="ENOG502SX5E">
    <property type="taxonomic scope" value="Eukaryota"/>
</dbReference>
<dbReference type="GO" id="GO:0019136">
    <property type="term" value="F:deoxynucleoside kinase activity"/>
    <property type="evidence" value="ECO:0007669"/>
    <property type="project" value="TreeGrafter"/>
</dbReference>
<dbReference type="VEuPathDB" id="AmoebaDB:EDI_088270"/>
<sequence length="242" mass="28465">MNCEYKWYNSCKKNHYFLCGGVAVGKTTVMKELCNIIKTRVKTCFIKEYIDLDFMGESLLQRLKEGKMSNFEFQSYVLNCFETQLRSKEYSEAVIVVWERHPEEALKIFCSSPNALTISERYGLLEKLAKLKKTFDIPEISDDTSYLFKINTYYYGPRYIAESIYTQQMIPRIFDKGKSNYFYLLYCDPVEEQLKRIKTRGRKVEIATYKNVFDLAPINDAYEDLFDTVLFLKGQNEDGQAE</sequence>
<dbReference type="AlphaFoldDB" id="B0ESF6"/>
<dbReference type="EMBL" id="DS550653">
    <property type="protein sequence ID" value="EDR22542.1"/>
    <property type="molecule type" value="Genomic_DNA"/>
</dbReference>